<dbReference type="EMBL" id="WNAJ01000034">
    <property type="protein sequence ID" value="MTR86979.1"/>
    <property type="molecule type" value="Genomic_DNA"/>
</dbReference>
<name>A0A3R6EI81_9FIRM</name>
<evidence type="ECO:0000313" key="2">
    <source>
        <dbReference type="EMBL" id="MVQ46403.1"/>
    </source>
</evidence>
<dbReference type="Proteomes" id="UP000479531">
    <property type="component" value="Unassembled WGS sequence"/>
</dbReference>
<proteinExistence type="predicted"/>
<evidence type="ECO:0000313" key="1">
    <source>
        <dbReference type="EMBL" id="MTR86979.1"/>
    </source>
</evidence>
<dbReference type="EMBL" id="QRID01000028">
    <property type="protein sequence ID" value="RHG24728.1"/>
    <property type="molecule type" value="Genomic_DNA"/>
</dbReference>
<dbReference type="RefSeq" id="WP_118413471.1">
    <property type="nucleotide sequence ID" value="NZ_JBBNID010000048.1"/>
</dbReference>
<evidence type="ECO:0000313" key="3">
    <source>
        <dbReference type="EMBL" id="RHA64802.1"/>
    </source>
</evidence>
<dbReference type="InterPro" id="IPR010093">
    <property type="entry name" value="SinI_DNA-bd"/>
</dbReference>
<sequence length="69" mass="8263">MEKHKNKSVPIWEKSNLTLTEAAEYFNIGKHKLREITNNHKCNFVLFIGTKRLIKRKEFEKYLEQVSVI</sequence>
<evidence type="ECO:0000313" key="5">
    <source>
        <dbReference type="Proteomes" id="UP000284051"/>
    </source>
</evidence>
<gene>
    <name evidence="4" type="ORF">DW264_17715</name>
    <name evidence="3" type="ORF">DW927_16945</name>
    <name evidence="2" type="ORF">GCK47_11995</name>
    <name evidence="1" type="ORF">GMD50_18480</name>
</gene>
<evidence type="ECO:0000313" key="7">
    <source>
        <dbReference type="Proteomes" id="UP000478483"/>
    </source>
</evidence>
<dbReference type="InterPro" id="IPR038148">
    <property type="entry name" value="Tn1545/Tn916_Xis"/>
</dbReference>
<keyword evidence="1" id="KW-0238">DNA-binding</keyword>
<dbReference type="AlphaFoldDB" id="A0A3R6EI81"/>
<dbReference type="EMBL" id="WGGT01000014">
    <property type="protein sequence ID" value="MVQ46403.1"/>
    <property type="molecule type" value="Genomic_DNA"/>
</dbReference>
<evidence type="ECO:0000313" key="4">
    <source>
        <dbReference type="EMBL" id="RHG24728.1"/>
    </source>
</evidence>
<comment type="caution">
    <text evidence="3">The sequence shown here is derived from an EMBL/GenBank/DDBJ whole genome shotgun (WGS) entry which is preliminary data.</text>
</comment>
<dbReference type="Proteomes" id="UP000284051">
    <property type="component" value="Unassembled WGS sequence"/>
</dbReference>
<dbReference type="Proteomes" id="UP000478483">
    <property type="component" value="Unassembled WGS sequence"/>
</dbReference>
<dbReference type="GO" id="GO:0003677">
    <property type="term" value="F:DNA binding"/>
    <property type="evidence" value="ECO:0007669"/>
    <property type="project" value="UniProtKB-KW"/>
</dbReference>
<reference evidence="1 7" key="2">
    <citation type="journal article" date="2019" name="Nat. Med.">
        <title>A library of human gut bacterial isolates paired with longitudinal multiomics data enables mechanistic microbiome research.</title>
        <authorList>
            <person name="Poyet M."/>
            <person name="Groussin M."/>
            <person name="Gibbons S.M."/>
            <person name="Avila-Pacheco J."/>
            <person name="Jiang X."/>
            <person name="Kearney S.M."/>
            <person name="Perrotta A.R."/>
            <person name="Berdy B."/>
            <person name="Zhao S."/>
            <person name="Lieberman T.D."/>
            <person name="Swanson P.K."/>
            <person name="Smith M."/>
            <person name="Roesemann S."/>
            <person name="Alexander J.E."/>
            <person name="Rich S.A."/>
            <person name="Livny J."/>
            <person name="Vlamakis H."/>
            <person name="Clish C."/>
            <person name="Bullock K."/>
            <person name="Deik A."/>
            <person name="Scott J."/>
            <person name="Pierce K.A."/>
            <person name="Xavier R.J."/>
            <person name="Alm E.J."/>
        </authorList>
    </citation>
    <scope>NUCLEOTIDE SEQUENCE [LARGE SCALE GENOMIC DNA]</scope>
    <source>
        <strain evidence="1 7">BIOML-A1</strain>
    </source>
</reference>
<dbReference type="NCBIfam" id="TIGR01764">
    <property type="entry name" value="excise"/>
    <property type="match status" value="1"/>
</dbReference>
<dbReference type="EMBL" id="QSFP01000027">
    <property type="protein sequence ID" value="RHA64802.1"/>
    <property type="molecule type" value="Genomic_DNA"/>
</dbReference>
<evidence type="ECO:0000313" key="8">
    <source>
        <dbReference type="Proteomes" id="UP000479531"/>
    </source>
</evidence>
<dbReference type="InterPro" id="IPR015122">
    <property type="entry name" value="Tn916-Xis"/>
</dbReference>
<reference evidence="2 8" key="3">
    <citation type="submission" date="2019-10" db="EMBL/GenBank/DDBJ databases">
        <title>Roseburia spp. ameliorate alcoholic fatty liver via restoration of gut barrier function.</title>
        <authorList>
            <person name="Seo B."/>
            <person name="Ko G."/>
        </authorList>
    </citation>
    <scope>NUCLEOTIDE SEQUENCE [LARGE SCALE GENOMIC DNA]</scope>
    <source>
        <strain evidence="2 8">SNUG30017</strain>
    </source>
</reference>
<accession>A0A3R6EI81</accession>
<protein>
    <submittedName>
        <fullName evidence="1">Excisionase family DNA-binding protein</fullName>
    </submittedName>
    <submittedName>
        <fullName evidence="3">Helix-turn-helix domain-containing protein</fullName>
    </submittedName>
</protein>
<organism evidence="3 6">
    <name type="scientific">Roseburia intestinalis</name>
    <dbReference type="NCBI Taxonomy" id="166486"/>
    <lineage>
        <taxon>Bacteria</taxon>
        <taxon>Bacillati</taxon>
        <taxon>Bacillota</taxon>
        <taxon>Clostridia</taxon>
        <taxon>Lachnospirales</taxon>
        <taxon>Lachnospiraceae</taxon>
        <taxon>Roseburia</taxon>
    </lineage>
</organism>
<evidence type="ECO:0000313" key="6">
    <source>
        <dbReference type="Proteomes" id="UP000284465"/>
    </source>
</evidence>
<reference evidence="5 6" key="1">
    <citation type="submission" date="2018-08" db="EMBL/GenBank/DDBJ databases">
        <title>A genome reference for cultivated species of the human gut microbiota.</title>
        <authorList>
            <person name="Zou Y."/>
            <person name="Xue W."/>
            <person name="Luo G."/>
        </authorList>
    </citation>
    <scope>NUCLEOTIDE SEQUENCE [LARGE SCALE GENOMIC DNA]</scope>
    <source>
        <strain evidence="4 5">AM22-21LB</strain>
        <strain evidence="3 6">AM43-11</strain>
    </source>
</reference>
<dbReference type="Pfam" id="PF09035">
    <property type="entry name" value="Tn916-Xis"/>
    <property type="match status" value="1"/>
</dbReference>
<dbReference type="Gene3D" id="3.90.105.50">
    <property type="match status" value="1"/>
</dbReference>
<dbReference type="Proteomes" id="UP000284465">
    <property type="component" value="Unassembled WGS sequence"/>
</dbReference>